<evidence type="ECO:0000256" key="1">
    <source>
        <dbReference type="ARBA" id="ARBA00004651"/>
    </source>
</evidence>
<gene>
    <name evidence="9" type="ORF">CG010_026605</name>
</gene>
<evidence type="ECO:0000256" key="4">
    <source>
        <dbReference type="ARBA" id="ARBA00022692"/>
    </source>
</evidence>
<dbReference type="SUPFAM" id="SSF161098">
    <property type="entry name" value="MetI-like"/>
    <property type="match status" value="1"/>
</dbReference>
<feature type="transmembrane region" description="Helical" evidence="7">
    <location>
        <begin position="14"/>
        <end position="40"/>
    </location>
</feature>
<reference evidence="9 10" key="1">
    <citation type="journal article" date="2017" name="Genome Announc.">
        <title>Draft Genome Sequence of Agrobacterium tumefaciens Biovar 1 Strain 186, Isolated from Walnut.</title>
        <authorList>
            <person name="Poret-Peterson A.T."/>
            <person name="Bhatnagar S."/>
            <person name="McClean A.E."/>
            <person name="Kluepfel D.A."/>
        </authorList>
    </citation>
    <scope>NUCLEOTIDE SEQUENCE [LARGE SCALE GENOMIC DNA]</scope>
    <source>
        <strain evidence="9 10">186</strain>
    </source>
</reference>
<dbReference type="RefSeq" id="WP_163118027.1">
    <property type="nucleotide sequence ID" value="NZ_CP042276.1"/>
</dbReference>
<keyword evidence="9" id="KW-0614">Plasmid</keyword>
<dbReference type="Gene3D" id="1.10.3720.10">
    <property type="entry name" value="MetI-like"/>
    <property type="match status" value="1"/>
</dbReference>
<name>A0AAP9EA40_AGRTU</name>
<dbReference type="AlphaFoldDB" id="A0AAP9EA40"/>
<feature type="transmembrane region" description="Helical" evidence="7">
    <location>
        <begin position="206"/>
        <end position="229"/>
    </location>
</feature>
<organism evidence="9 10">
    <name type="scientific">Agrobacterium tumefaciens</name>
    <dbReference type="NCBI Taxonomy" id="358"/>
    <lineage>
        <taxon>Bacteria</taxon>
        <taxon>Pseudomonadati</taxon>
        <taxon>Pseudomonadota</taxon>
        <taxon>Alphaproteobacteria</taxon>
        <taxon>Hyphomicrobiales</taxon>
        <taxon>Rhizobiaceae</taxon>
        <taxon>Rhizobium/Agrobacterium group</taxon>
        <taxon>Agrobacterium</taxon>
        <taxon>Agrobacterium tumefaciens complex</taxon>
    </lineage>
</organism>
<dbReference type="PANTHER" id="PTHR43005">
    <property type="entry name" value="BLR7065 PROTEIN"/>
    <property type="match status" value="1"/>
</dbReference>
<dbReference type="InterPro" id="IPR035906">
    <property type="entry name" value="MetI-like_sf"/>
</dbReference>
<dbReference type="CDD" id="cd06261">
    <property type="entry name" value="TM_PBP2"/>
    <property type="match status" value="1"/>
</dbReference>
<evidence type="ECO:0000256" key="2">
    <source>
        <dbReference type="ARBA" id="ARBA00022448"/>
    </source>
</evidence>
<keyword evidence="2 7" id="KW-0813">Transport</keyword>
<dbReference type="GO" id="GO:0055085">
    <property type="term" value="P:transmembrane transport"/>
    <property type="evidence" value="ECO:0007669"/>
    <property type="project" value="InterPro"/>
</dbReference>
<dbReference type="GO" id="GO:0005886">
    <property type="term" value="C:plasma membrane"/>
    <property type="evidence" value="ECO:0007669"/>
    <property type="project" value="UniProtKB-SubCell"/>
</dbReference>
<protein>
    <submittedName>
        <fullName evidence="9">Sugar ABC transporter permease</fullName>
    </submittedName>
</protein>
<feature type="transmembrane region" description="Helical" evidence="7">
    <location>
        <begin position="269"/>
        <end position="290"/>
    </location>
</feature>
<feature type="domain" description="ABC transmembrane type-1" evidence="8">
    <location>
        <begin position="73"/>
        <end position="285"/>
    </location>
</feature>
<evidence type="ECO:0000256" key="7">
    <source>
        <dbReference type="RuleBase" id="RU363032"/>
    </source>
</evidence>
<comment type="subcellular location">
    <subcellularLocation>
        <location evidence="1 7">Cell membrane</location>
        <topology evidence="1 7">Multi-pass membrane protein</topology>
    </subcellularLocation>
</comment>
<keyword evidence="4 7" id="KW-0812">Transmembrane</keyword>
<dbReference type="PROSITE" id="PS50928">
    <property type="entry name" value="ABC_TM1"/>
    <property type="match status" value="1"/>
</dbReference>
<evidence type="ECO:0000313" key="9">
    <source>
        <dbReference type="EMBL" id="QDY97719.2"/>
    </source>
</evidence>
<sequence>MSEATAIQRGDRTFAYLTLLPSVALILLLIAVPTLAIFALSVQNVTLGRFAGEFAGLANFRAVLANPDFYSALTNTFIWVFGNVGFEMLIGTGLALLLHQSFRFRGVVRAVVLASFLMPTVVAVLVWRYMFDDIVGIANSLLISTGLVDKPIQWLTSPRLAMFSVIVIGTWKFAPFVVLAILGILQSIPNEQYEAAKLDGANALQRFIRITLPYILPVFILTALLRTIWSFHKFDLIYLLTGGGPVDATTTLPILIYVKGFQEFDVGGAAAIALIMLAIITVFLAIYLVLIRWSERRQ</sequence>
<evidence type="ECO:0000256" key="3">
    <source>
        <dbReference type="ARBA" id="ARBA00022475"/>
    </source>
</evidence>
<dbReference type="Pfam" id="PF00528">
    <property type="entry name" value="BPD_transp_1"/>
    <property type="match status" value="1"/>
</dbReference>
<keyword evidence="3" id="KW-1003">Cell membrane</keyword>
<proteinExistence type="inferred from homology"/>
<evidence type="ECO:0000256" key="5">
    <source>
        <dbReference type="ARBA" id="ARBA00022989"/>
    </source>
</evidence>
<feature type="transmembrane region" description="Helical" evidence="7">
    <location>
        <begin position="160"/>
        <end position="185"/>
    </location>
</feature>
<keyword evidence="6 7" id="KW-0472">Membrane</keyword>
<dbReference type="EMBL" id="CP042276">
    <property type="protein sequence ID" value="QDY97719.2"/>
    <property type="molecule type" value="Genomic_DNA"/>
</dbReference>
<evidence type="ECO:0000259" key="8">
    <source>
        <dbReference type="PROSITE" id="PS50928"/>
    </source>
</evidence>
<comment type="similarity">
    <text evidence="7">Belongs to the binding-protein-dependent transport system permease family.</text>
</comment>
<dbReference type="InterPro" id="IPR000515">
    <property type="entry name" value="MetI-like"/>
</dbReference>
<feature type="transmembrane region" description="Helical" evidence="7">
    <location>
        <begin position="110"/>
        <end position="130"/>
    </location>
</feature>
<dbReference type="Proteomes" id="UP000222296">
    <property type="component" value="Plasmid pAt"/>
</dbReference>
<keyword evidence="5 7" id="KW-1133">Transmembrane helix</keyword>
<evidence type="ECO:0000256" key="6">
    <source>
        <dbReference type="ARBA" id="ARBA00023136"/>
    </source>
</evidence>
<feature type="transmembrane region" description="Helical" evidence="7">
    <location>
        <begin position="77"/>
        <end position="98"/>
    </location>
</feature>
<evidence type="ECO:0000313" key="10">
    <source>
        <dbReference type="Proteomes" id="UP000222296"/>
    </source>
</evidence>
<geneLocation type="plasmid" evidence="10">
    <name>pat</name>
</geneLocation>
<dbReference type="PANTHER" id="PTHR43005:SF1">
    <property type="entry name" value="SPERMIDINE_PUTRESCINE TRANSPORT SYSTEM PERMEASE PROTEIN"/>
    <property type="match status" value="1"/>
</dbReference>
<accession>A0AAP9EA40</accession>